<feature type="region of interest" description="Disordered" evidence="1">
    <location>
        <begin position="198"/>
        <end position="240"/>
    </location>
</feature>
<keyword evidence="5" id="KW-1185">Reference proteome</keyword>
<feature type="chain" id="PRO_5045251447" evidence="2">
    <location>
        <begin position="26"/>
        <end position="384"/>
    </location>
</feature>
<protein>
    <submittedName>
        <fullName evidence="4">S-layer homology domain-containing protein</fullName>
    </submittedName>
</protein>
<dbReference type="InterPro" id="IPR014044">
    <property type="entry name" value="CAP_dom"/>
</dbReference>
<proteinExistence type="predicted"/>
<evidence type="ECO:0000256" key="2">
    <source>
        <dbReference type="SAM" id="SignalP"/>
    </source>
</evidence>
<dbReference type="RefSeq" id="WP_301243663.1">
    <property type="nucleotide sequence ID" value="NZ_JAROCC010000007.1"/>
</dbReference>
<dbReference type="CDD" id="cd05379">
    <property type="entry name" value="CAP_bacterial"/>
    <property type="match status" value="1"/>
</dbReference>
<dbReference type="InterPro" id="IPR035940">
    <property type="entry name" value="CAP_sf"/>
</dbReference>
<feature type="domain" description="SLH" evidence="3">
    <location>
        <begin position="146"/>
        <end position="204"/>
    </location>
</feature>
<dbReference type="Pfam" id="PF00188">
    <property type="entry name" value="CAP"/>
    <property type="match status" value="1"/>
</dbReference>
<evidence type="ECO:0000313" key="4">
    <source>
        <dbReference type="EMBL" id="MDN4607901.1"/>
    </source>
</evidence>
<evidence type="ECO:0000313" key="5">
    <source>
        <dbReference type="Proteomes" id="UP001175097"/>
    </source>
</evidence>
<name>A0ABT8JRW5_9BACL</name>
<feature type="domain" description="SLH" evidence="3">
    <location>
        <begin position="24"/>
        <end position="81"/>
    </location>
</feature>
<dbReference type="Proteomes" id="UP001175097">
    <property type="component" value="Unassembled WGS sequence"/>
</dbReference>
<dbReference type="PANTHER" id="PTHR43308:SF5">
    <property type="entry name" value="S-LAYER PROTEIN _ PEPTIDOGLYCAN ENDO-BETA-N-ACETYLGLUCOSAMINIDASE"/>
    <property type="match status" value="1"/>
</dbReference>
<dbReference type="PROSITE" id="PS51272">
    <property type="entry name" value="SLH"/>
    <property type="match status" value="3"/>
</dbReference>
<reference evidence="4" key="1">
    <citation type="submission" date="2023-03" db="EMBL/GenBank/DDBJ databases">
        <title>MT1 and MT2 Draft Genomes of Novel Species.</title>
        <authorList>
            <person name="Venkateswaran K."/>
        </authorList>
    </citation>
    <scope>NUCLEOTIDE SEQUENCE</scope>
    <source>
        <strain evidence="4">F6_3S_P_2</strain>
    </source>
</reference>
<gene>
    <name evidence="4" type="ORF">P5G49_10515</name>
</gene>
<dbReference type="EMBL" id="JAROCC010000007">
    <property type="protein sequence ID" value="MDN4607901.1"/>
    <property type="molecule type" value="Genomic_DNA"/>
</dbReference>
<dbReference type="PROSITE" id="PS51257">
    <property type="entry name" value="PROKAR_LIPOPROTEIN"/>
    <property type="match status" value="1"/>
</dbReference>
<dbReference type="SUPFAM" id="SSF55797">
    <property type="entry name" value="PR-1-like"/>
    <property type="match status" value="1"/>
</dbReference>
<organism evidence="4 5">
    <name type="scientific">Sporosarcina highlanderae</name>
    <dbReference type="NCBI Taxonomy" id="3035916"/>
    <lineage>
        <taxon>Bacteria</taxon>
        <taxon>Bacillati</taxon>
        <taxon>Bacillota</taxon>
        <taxon>Bacilli</taxon>
        <taxon>Bacillales</taxon>
        <taxon>Caryophanaceae</taxon>
        <taxon>Sporosarcina</taxon>
    </lineage>
</organism>
<comment type="caution">
    <text evidence="4">The sequence shown here is derived from an EMBL/GenBank/DDBJ whole genome shotgun (WGS) entry which is preliminary data.</text>
</comment>
<evidence type="ECO:0000256" key="1">
    <source>
        <dbReference type="SAM" id="MobiDB-lite"/>
    </source>
</evidence>
<feature type="signal peptide" evidence="2">
    <location>
        <begin position="1"/>
        <end position="25"/>
    </location>
</feature>
<feature type="domain" description="SLH" evidence="3">
    <location>
        <begin position="82"/>
        <end position="145"/>
    </location>
</feature>
<dbReference type="PANTHER" id="PTHR43308">
    <property type="entry name" value="OUTER MEMBRANE PROTEIN ALPHA-RELATED"/>
    <property type="match status" value="1"/>
</dbReference>
<dbReference type="InterPro" id="IPR051465">
    <property type="entry name" value="Cell_Envelope_Struct_Comp"/>
</dbReference>
<dbReference type="Gene3D" id="3.40.33.10">
    <property type="entry name" value="CAP"/>
    <property type="match status" value="1"/>
</dbReference>
<dbReference type="InterPro" id="IPR001119">
    <property type="entry name" value="SLH_dom"/>
</dbReference>
<keyword evidence="2" id="KW-0732">Signal</keyword>
<accession>A0ABT8JRW5</accession>
<evidence type="ECO:0000259" key="3">
    <source>
        <dbReference type="PROSITE" id="PS51272"/>
    </source>
</evidence>
<dbReference type="Pfam" id="PF00395">
    <property type="entry name" value="SLH"/>
    <property type="match status" value="3"/>
</dbReference>
<sequence length="384" mass="42255">MKKIFSIFIAVLIVFGCLPQQQTSASTFSDVPTSHGFYKEVSYLLEKGVISPSKKYGVNDKVTRAEVALMVSKAVGLEGTKKPTKFKDVPASHNESGYIDSAVKAGVISGFSDGTFRPNEFVDRGQMAMFLARAFDLKVESGTNFKDMSPSVASYSSVKKIIHARITSGFSDNTFRPAEKLTRGQISAFLARAMQGGNVAIPKPPSKPSVDTTPKPQPPVDEKPVTPTPPVEEPSEPEKQEVPLEYLTAEPEFVNAFLAKVNEERASKGVQNLTLDTQLGYAANFRAKDMATNNYMGHYSPTYGYYIETLTDFGINYSMSGEVVNQFYNSGDHTGNATVSIFSFFNSQGHYEDLMYSGYDTLGIGYQYSPQNENYYVAVLLIKK</sequence>